<dbReference type="AlphaFoldDB" id="A0A2T0T2P1"/>
<dbReference type="InterPro" id="IPR025948">
    <property type="entry name" value="HTH-like_dom"/>
</dbReference>
<dbReference type="RefSeq" id="WP_425443505.1">
    <property type="nucleotide sequence ID" value="NZ_PVTE01000007.1"/>
</dbReference>
<reference evidence="2 3" key="1">
    <citation type="submission" date="2018-03" db="EMBL/GenBank/DDBJ databases">
        <title>Genomic Encyclopedia of Archaeal and Bacterial Type Strains, Phase II (KMG-II): from individual species to whole genera.</title>
        <authorList>
            <person name="Goeker M."/>
        </authorList>
    </citation>
    <scope>NUCLEOTIDE SEQUENCE [LARGE SCALE GENOMIC DNA]</scope>
    <source>
        <strain evidence="2 3">DSM 28354</strain>
    </source>
</reference>
<feature type="domain" description="HTH-like" evidence="1">
    <location>
        <begin position="39"/>
        <end position="75"/>
    </location>
</feature>
<evidence type="ECO:0000313" key="3">
    <source>
        <dbReference type="Proteomes" id="UP000238375"/>
    </source>
</evidence>
<protein>
    <submittedName>
        <fullName evidence="2">Helix-turn-helix protein</fullName>
    </submittedName>
</protein>
<organism evidence="2 3">
    <name type="scientific">Spirosoma oryzae</name>
    <dbReference type="NCBI Taxonomy" id="1469603"/>
    <lineage>
        <taxon>Bacteria</taxon>
        <taxon>Pseudomonadati</taxon>
        <taxon>Bacteroidota</taxon>
        <taxon>Cytophagia</taxon>
        <taxon>Cytophagales</taxon>
        <taxon>Cytophagaceae</taxon>
        <taxon>Spirosoma</taxon>
    </lineage>
</organism>
<proteinExistence type="predicted"/>
<dbReference type="Pfam" id="PF13276">
    <property type="entry name" value="HTH_21"/>
    <property type="match status" value="1"/>
</dbReference>
<sequence length="77" mass="8872">MQVLCQTLSVNRSGYYDWRKPTNAPPLPGSDALSAKANNTQQVKDLFDLHRRRYGSRRLVSEMKDRGLTVSRDFVRC</sequence>
<gene>
    <name evidence="2" type="ORF">CLV58_1074</name>
</gene>
<comment type="caution">
    <text evidence="2">The sequence shown here is derived from an EMBL/GenBank/DDBJ whole genome shotgun (WGS) entry which is preliminary data.</text>
</comment>
<dbReference type="EMBL" id="PVTE01000007">
    <property type="protein sequence ID" value="PRY39911.1"/>
    <property type="molecule type" value="Genomic_DNA"/>
</dbReference>
<name>A0A2T0T2P1_9BACT</name>
<keyword evidence="3" id="KW-1185">Reference proteome</keyword>
<evidence type="ECO:0000259" key="1">
    <source>
        <dbReference type="Pfam" id="PF13276"/>
    </source>
</evidence>
<dbReference type="Proteomes" id="UP000238375">
    <property type="component" value="Unassembled WGS sequence"/>
</dbReference>
<accession>A0A2T0T2P1</accession>
<evidence type="ECO:0000313" key="2">
    <source>
        <dbReference type="EMBL" id="PRY39911.1"/>
    </source>
</evidence>